<keyword evidence="8 10" id="KW-0482">Metalloprotease</keyword>
<evidence type="ECO:0000313" key="14">
    <source>
        <dbReference type="EMBL" id="CQH60135.1"/>
    </source>
</evidence>
<evidence type="ECO:0000313" key="15">
    <source>
        <dbReference type="Proteomes" id="UP000066737"/>
    </source>
</evidence>
<feature type="transmembrane region" description="Helical" evidence="12">
    <location>
        <begin position="201"/>
        <end position="222"/>
    </location>
</feature>
<dbReference type="AlphaFoldDB" id="A0A0U5H7D6"/>
<keyword evidence="6 10" id="KW-0862">Zinc</keyword>
<accession>A0A0U5H7D6</accession>
<keyword evidence="9 12" id="KW-0472">Membrane</keyword>
<name>A0A0U5H7D6_9EURY</name>
<keyword evidence="7 12" id="KW-1133">Transmembrane helix</keyword>
<keyword evidence="5 10" id="KW-0378">Hydrolase</keyword>
<reference evidence="15" key="1">
    <citation type="journal article" date="2016" name="Environ. Microbiol.">
        <title>The complete genome of a viable archaeum isolated from 123-million-year-old rock salt.</title>
        <authorList>
            <person name="Jaakkola S.T."/>
            <person name="Pfeiffer F."/>
            <person name="Ravantti J.J."/>
            <person name="Guo Q."/>
            <person name="Liu Y."/>
            <person name="Chen X."/>
            <person name="Ma H."/>
            <person name="Yang C."/>
            <person name="Oksanen H.M."/>
            <person name="Bamford D.H."/>
        </authorList>
    </citation>
    <scope>NUCLEOTIDE SEQUENCE</scope>
    <source>
        <strain evidence="15">JI20-1</strain>
    </source>
</reference>
<protein>
    <submittedName>
        <fullName evidence="14">HtpX-like protease</fullName>
        <ecNumber evidence="14">3.4.24.-</ecNumber>
    </submittedName>
</protein>
<feature type="transmembrane region" description="Helical" evidence="12">
    <location>
        <begin position="7"/>
        <end position="37"/>
    </location>
</feature>
<dbReference type="Gene3D" id="3.30.2010.10">
    <property type="entry name" value="Metalloproteases ('zincins'), catalytic domain"/>
    <property type="match status" value="1"/>
</dbReference>
<dbReference type="GO" id="GO:0004222">
    <property type="term" value="F:metalloendopeptidase activity"/>
    <property type="evidence" value="ECO:0007669"/>
    <property type="project" value="InterPro"/>
</dbReference>
<dbReference type="InterPro" id="IPR001915">
    <property type="entry name" value="Peptidase_M48"/>
</dbReference>
<dbReference type="Proteomes" id="UP000066737">
    <property type="component" value="Chromosome I"/>
</dbReference>
<keyword evidence="15" id="KW-1185">Reference proteome</keyword>
<dbReference type="RefSeq" id="WP_059057516.1">
    <property type="nucleotide sequence ID" value="NZ_CEML01000001.1"/>
</dbReference>
<evidence type="ECO:0000256" key="1">
    <source>
        <dbReference type="ARBA" id="ARBA00022475"/>
    </source>
</evidence>
<dbReference type="EC" id="3.4.24.-" evidence="14"/>
<dbReference type="PANTHER" id="PTHR43221:SF2">
    <property type="entry name" value="PROTEASE HTPX HOMOLOG"/>
    <property type="match status" value="1"/>
</dbReference>
<dbReference type="InterPro" id="IPR050083">
    <property type="entry name" value="HtpX_protease"/>
</dbReference>
<dbReference type="GO" id="GO:0006508">
    <property type="term" value="P:proteolysis"/>
    <property type="evidence" value="ECO:0007669"/>
    <property type="project" value="UniProtKB-KW"/>
</dbReference>
<evidence type="ECO:0000256" key="8">
    <source>
        <dbReference type="ARBA" id="ARBA00023049"/>
    </source>
</evidence>
<feature type="domain" description="Peptidase M48" evidence="13">
    <location>
        <begin position="81"/>
        <end position="296"/>
    </location>
</feature>
<feature type="compositionally biased region" description="Basic and acidic residues" evidence="11">
    <location>
        <begin position="285"/>
        <end position="306"/>
    </location>
</feature>
<evidence type="ECO:0000256" key="6">
    <source>
        <dbReference type="ARBA" id="ARBA00022833"/>
    </source>
</evidence>
<evidence type="ECO:0000256" key="10">
    <source>
        <dbReference type="RuleBase" id="RU003983"/>
    </source>
</evidence>
<dbReference type="GeneID" id="26659760"/>
<keyword evidence="4" id="KW-0479">Metal-binding</keyword>
<sequence>MSVGRRLLMVLVGVAALVWHAVAAAVVLWALVVAFSADVPPTTALGVVAAVTVVLGYLNYRVGTARVLAQLHAVPLEPRSAPRAYRVLETLADRMGVEPPTLYVARMPVPNAVSLGGPGGAVVFDESLFRILSAAEFEAVLAHELAHIENRDSLVQSLSFAVGRTLVGFLAVLVLPAALLARGWNRLFAWARGRPDAASEAALHERIGRLVLVAFVALTLIVRARSRKREFAADDRAVEVTGDPLVLARALRKLQRAREPRGLLAPLSGRREEPDSQRWFSTHPAMDDRVERLRQRAEEEGVRRRR</sequence>
<evidence type="ECO:0000256" key="2">
    <source>
        <dbReference type="ARBA" id="ARBA00022670"/>
    </source>
</evidence>
<dbReference type="PANTHER" id="PTHR43221">
    <property type="entry name" value="PROTEASE HTPX"/>
    <property type="match status" value="1"/>
</dbReference>
<evidence type="ECO:0000256" key="3">
    <source>
        <dbReference type="ARBA" id="ARBA00022692"/>
    </source>
</evidence>
<dbReference type="KEGG" id="hhb:Hhub_3144"/>
<keyword evidence="2 10" id="KW-0645">Protease</keyword>
<keyword evidence="1" id="KW-1003">Cell membrane</keyword>
<evidence type="ECO:0000256" key="12">
    <source>
        <dbReference type="SAM" id="Phobius"/>
    </source>
</evidence>
<dbReference type="GO" id="GO:0046872">
    <property type="term" value="F:metal ion binding"/>
    <property type="evidence" value="ECO:0007669"/>
    <property type="project" value="UniProtKB-KW"/>
</dbReference>
<dbReference type="STRING" id="1407499.HHUB_3144"/>
<dbReference type="Pfam" id="PF01435">
    <property type="entry name" value="Peptidase_M48"/>
    <property type="match status" value="1"/>
</dbReference>
<proteinExistence type="inferred from homology"/>
<evidence type="ECO:0000256" key="11">
    <source>
        <dbReference type="SAM" id="MobiDB-lite"/>
    </source>
</evidence>
<feature type="region of interest" description="Disordered" evidence="11">
    <location>
        <begin position="265"/>
        <end position="306"/>
    </location>
</feature>
<keyword evidence="3 12" id="KW-0812">Transmembrane</keyword>
<comment type="similarity">
    <text evidence="10">Belongs to the peptidase M48 family.</text>
</comment>
<evidence type="ECO:0000256" key="9">
    <source>
        <dbReference type="ARBA" id="ARBA00023136"/>
    </source>
</evidence>
<feature type="transmembrane region" description="Helical" evidence="12">
    <location>
        <begin position="43"/>
        <end position="60"/>
    </location>
</feature>
<evidence type="ECO:0000256" key="5">
    <source>
        <dbReference type="ARBA" id="ARBA00022801"/>
    </source>
</evidence>
<evidence type="ECO:0000256" key="7">
    <source>
        <dbReference type="ARBA" id="ARBA00022989"/>
    </source>
</evidence>
<organism evidence="14 15">
    <name type="scientific">Halobacterium hubeiense</name>
    <dbReference type="NCBI Taxonomy" id="1407499"/>
    <lineage>
        <taxon>Archaea</taxon>
        <taxon>Methanobacteriati</taxon>
        <taxon>Methanobacteriota</taxon>
        <taxon>Stenosarchaea group</taxon>
        <taxon>Halobacteria</taxon>
        <taxon>Halobacteriales</taxon>
        <taxon>Halobacteriaceae</taxon>
        <taxon>Halobacterium</taxon>
    </lineage>
</organism>
<comment type="cofactor">
    <cofactor evidence="10">
        <name>Zn(2+)</name>
        <dbReference type="ChEBI" id="CHEBI:29105"/>
    </cofactor>
    <text evidence="10">Binds 1 zinc ion per subunit.</text>
</comment>
<evidence type="ECO:0000256" key="4">
    <source>
        <dbReference type="ARBA" id="ARBA00022723"/>
    </source>
</evidence>
<gene>
    <name evidence="14" type="primary">htpX2</name>
    <name evidence="14" type="ORF">HHUB_3144</name>
</gene>
<feature type="transmembrane region" description="Helical" evidence="12">
    <location>
        <begin position="161"/>
        <end position="181"/>
    </location>
</feature>
<dbReference type="EMBL" id="LN831302">
    <property type="protein sequence ID" value="CQH60135.1"/>
    <property type="molecule type" value="Genomic_DNA"/>
</dbReference>
<evidence type="ECO:0000259" key="13">
    <source>
        <dbReference type="Pfam" id="PF01435"/>
    </source>
</evidence>